<evidence type="ECO:0000256" key="1">
    <source>
        <dbReference type="ARBA" id="ARBA00022553"/>
    </source>
</evidence>
<dbReference type="PANTHER" id="PTHR44591:SF3">
    <property type="entry name" value="RESPONSE REGULATORY DOMAIN-CONTAINING PROTEIN"/>
    <property type="match status" value="1"/>
</dbReference>
<evidence type="ECO:0000259" key="3">
    <source>
        <dbReference type="PROSITE" id="PS50110"/>
    </source>
</evidence>
<accession>A0A1H2DBU4</accession>
<dbReference type="InterPro" id="IPR001789">
    <property type="entry name" value="Sig_transdc_resp-reg_receiver"/>
</dbReference>
<name>A0A1H2DBU4_9ACTN</name>
<evidence type="ECO:0000256" key="2">
    <source>
        <dbReference type="PROSITE-ProRule" id="PRU00169"/>
    </source>
</evidence>
<dbReference type="AlphaFoldDB" id="A0A1H2DBU4"/>
<sequence length="152" mass="16000">MNQNLVVIAEDDREVRDVLSFAVESAGHRAIGVRDGRTALRVLLVARPVALITDVLKPDMNGLELCRLARDSGDGRTAILMVSANAHQHDMRAGLRAGADRYLTKPVISQQLVAEMRDVITARGTVAAITAPNGAAGIGDNPRGLEGAPSAG</sequence>
<organism evidence="4 5">
    <name type="scientific">Actinoplanes derwentensis</name>
    <dbReference type="NCBI Taxonomy" id="113562"/>
    <lineage>
        <taxon>Bacteria</taxon>
        <taxon>Bacillati</taxon>
        <taxon>Actinomycetota</taxon>
        <taxon>Actinomycetes</taxon>
        <taxon>Micromonosporales</taxon>
        <taxon>Micromonosporaceae</taxon>
        <taxon>Actinoplanes</taxon>
    </lineage>
</organism>
<reference evidence="4 5" key="1">
    <citation type="submission" date="2016-10" db="EMBL/GenBank/DDBJ databases">
        <authorList>
            <person name="de Groot N.N."/>
        </authorList>
    </citation>
    <scope>NUCLEOTIDE SEQUENCE [LARGE SCALE GENOMIC DNA]</scope>
    <source>
        <strain evidence="4 5">DSM 43941</strain>
    </source>
</reference>
<dbReference type="Gene3D" id="3.40.50.2300">
    <property type="match status" value="1"/>
</dbReference>
<dbReference type="PANTHER" id="PTHR44591">
    <property type="entry name" value="STRESS RESPONSE REGULATOR PROTEIN 1"/>
    <property type="match status" value="1"/>
</dbReference>
<dbReference type="STRING" id="113562.SAMN04489716_9115"/>
<dbReference type="RefSeq" id="WP_092555543.1">
    <property type="nucleotide sequence ID" value="NZ_BOMJ01000045.1"/>
</dbReference>
<keyword evidence="5" id="KW-1185">Reference proteome</keyword>
<dbReference type="InterPro" id="IPR050595">
    <property type="entry name" value="Bact_response_regulator"/>
</dbReference>
<proteinExistence type="predicted"/>
<dbReference type="OrthoDB" id="3197131at2"/>
<dbReference type="GO" id="GO:0000160">
    <property type="term" value="P:phosphorelay signal transduction system"/>
    <property type="evidence" value="ECO:0007669"/>
    <property type="project" value="InterPro"/>
</dbReference>
<keyword evidence="1 2" id="KW-0597">Phosphoprotein</keyword>
<feature type="domain" description="Response regulatory" evidence="3">
    <location>
        <begin position="5"/>
        <end position="120"/>
    </location>
</feature>
<dbReference type="CDD" id="cd17574">
    <property type="entry name" value="REC_OmpR"/>
    <property type="match status" value="1"/>
</dbReference>
<dbReference type="InterPro" id="IPR011006">
    <property type="entry name" value="CheY-like_superfamily"/>
</dbReference>
<evidence type="ECO:0000313" key="5">
    <source>
        <dbReference type="Proteomes" id="UP000198688"/>
    </source>
</evidence>
<dbReference type="EMBL" id="LT629758">
    <property type="protein sequence ID" value="SDT80225.1"/>
    <property type="molecule type" value="Genomic_DNA"/>
</dbReference>
<dbReference type="SUPFAM" id="SSF52172">
    <property type="entry name" value="CheY-like"/>
    <property type="match status" value="1"/>
</dbReference>
<gene>
    <name evidence="4" type="ORF">SAMN04489716_9115</name>
</gene>
<dbReference type="PROSITE" id="PS50110">
    <property type="entry name" value="RESPONSE_REGULATORY"/>
    <property type="match status" value="1"/>
</dbReference>
<dbReference type="Proteomes" id="UP000198688">
    <property type="component" value="Chromosome I"/>
</dbReference>
<protein>
    <submittedName>
        <fullName evidence="4">Two-component system, OmpR family, response regulator MtrA</fullName>
    </submittedName>
</protein>
<evidence type="ECO:0000313" key="4">
    <source>
        <dbReference type="EMBL" id="SDT80225.1"/>
    </source>
</evidence>
<dbReference type="SMART" id="SM00448">
    <property type="entry name" value="REC"/>
    <property type="match status" value="1"/>
</dbReference>
<feature type="modified residue" description="4-aspartylphosphate" evidence="2">
    <location>
        <position position="54"/>
    </location>
</feature>
<dbReference type="Pfam" id="PF00072">
    <property type="entry name" value="Response_reg"/>
    <property type="match status" value="1"/>
</dbReference>